<evidence type="ECO:0000313" key="2">
    <source>
        <dbReference type="EMBL" id="QDT54256.1"/>
    </source>
</evidence>
<feature type="domain" description="Neutral/alkaline non-lysosomal ceramidase N-terminal" evidence="1">
    <location>
        <begin position="32"/>
        <end position="257"/>
    </location>
</feature>
<accession>A0A517SDQ4</accession>
<evidence type="ECO:0000259" key="1">
    <source>
        <dbReference type="Pfam" id="PF04734"/>
    </source>
</evidence>
<reference evidence="2 3" key="1">
    <citation type="submission" date="2019-02" db="EMBL/GenBank/DDBJ databases">
        <title>Deep-cultivation of Planctomycetes and their phenomic and genomic characterization uncovers novel biology.</title>
        <authorList>
            <person name="Wiegand S."/>
            <person name="Jogler M."/>
            <person name="Boedeker C."/>
            <person name="Pinto D."/>
            <person name="Vollmers J."/>
            <person name="Rivas-Marin E."/>
            <person name="Kohn T."/>
            <person name="Peeters S.H."/>
            <person name="Heuer A."/>
            <person name="Rast P."/>
            <person name="Oberbeckmann S."/>
            <person name="Bunk B."/>
            <person name="Jeske O."/>
            <person name="Meyerdierks A."/>
            <person name="Storesund J.E."/>
            <person name="Kallscheuer N."/>
            <person name="Luecker S."/>
            <person name="Lage O.M."/>
            <person name="Pohl T."/>
            <person name="Merkel B.J."/>
            <person name="Hornburger P."/>
            <person name="Mueller R.-W."/>
            <person name="Bruemmer F."/>
            <person name="Labrenz M."/>
            <person name="Spormann A.M."/>
            <person name="Op den Camp H."/>
            <person name="Overmann J."/>
            <person name="Amann R."/>
            <person name="Jetten M.S.M."/>
            <person name="Mascher T."/>
            <person name="Medema M.H."/>
            <person name="Devos D.P."/>
            <person name="Kaster A.-K."/>
            <person name="Ovreas L."/>
            <person name="Rohde M."/>
            <person name="Galperin M.Y."/>
            <person name="Jogler C."/>
        </authorList>
    </citation>
    <scope>NUCLEOTIDE SEQUENCE [LARGE SCALE GENOMIC DNA]</scope>
    <source>
        <strain evidence="2 3">Pan44</strain>
    </source>
</reference>
<name>A0A517SDQ4_9PLAN</name>
<proteinExistence type="predicted"/>
<sequence length="454" mass="49831">MRIMLLLVALLTGAAAPGQDRVVVTSAEWKAGAASAVITPKTMMWLAGYAARTKPADGVDMDLFAKALVLDDAAEGPLAIVTVDLVSVPREVRLAAAERIHKEHGISPARLLINASHTHSGPEMRVWRTGNTDDSEKREREAKEYCAFLVETFAKIVGEAHSKRVPVDVDYTHARCGFSMNRRRPTGKGYQNAPYSDGPVDQRVPVLRVVGKAPKQELAVLFGYACHCTILSGQKFSGDYAGAAQAFLEAKHPGAVALFMNGCSGDQNPYPRRDPDYVEAHGRSLALAVEAALETPPRPLSGPIKSALREIPLRFDRLPTRPELETRAKSSDKLDARLATELLERLDAGEALPKDYPYPVQVIRLGSDLTLVALGGEVVVDYSLRLQRDINDAVVWVAGYSNDVMTYIPSRRVWDEGGYEGGDAMKWNLFPARWHPDLEEDIVKAVLDVRKDLE</sequence>
<evidence type="ECO:0000313" key="3">
    <source>
        <dbReference type="Proteomes" id="UP000315700"/>
    </source>
</evidence>
<dbReference type="KEGG" id="ccos:Pan44_22840"/>
<protein>
    <submittedName>
        <fullName evidence="2">Neutral/alkaline non-lysosomal ceramidase</fullName>
    </submittedName>
</protein>
<dbReference type="Pfam" id="PF04734">
    <property type="entry name" value="Ceramidase_alk"/>
    <property type="match status" value="1"/>
</dbReference>
<keyword evidence="3" id="KW-1185">Reference proteome</keyword>
<dbReference type="InterPro" id="IPR031329">
    <property type="entry name" value="NEUT/ALK_ceramidase_N"/>
</dbReference>
<dbReference type="EMBL" id="CP036271">
    <property type="protein sequence ID" value="QDT54256.1"/>
    <property type="molecule type" value="Genomic_DNA"/>
</dbReference>
<dbReference type="Proteomes" id="UP000315700">
    <property type="component" value="Chromosome"/>
</dbReference>
<dbReference type="InParanoid" id="A0A517SDQ4"/>
<organism evidence="2 3">
    <name type="scientific">Caulifigura coniformis</name>
    <dbReference type="NCBI Taxonomy" id="2527983"/>
    <lineage>
        <taxon>Bacteria</taxon>
        <taxon>Pseudomonadati</taxon>
        <taxon>Planctomycetota</taxon>
        <taxon>Planctomycetia</taxon>
        <taxon>Planctomycetales</taxon>
        <taxon>Planctomycetaceae</taxon>
        <taxon>Caulifigura</taxon>
    </lineage>
</organism>
<dbReference type="AlphaFoldDB" id="A0A517SDQ4"/>
<gene>
    <name evidence="2" type="ORF">Pan44_22840</name>
</gene>